<comment type="catalytic activity">
    <reaction evidence="1 5 6">
        <text>[protein]-peptidylproline (omega=180) = [protein]-peptidylproline (omega=0)</text>
        <dbReference type="Rhea" id="RHEA:16237"/>
        <dbReference type="Rhea" id="RHEA-COMP:10747"/>
        <dbReference type="Rhea" id="RHEA-COMP:10748"/>
        <dbReference type="ChEBI" id="CHEBI:83833"/>
        <dbReference type="ChEBI" id="CHEBI:83834"/>
        <dbReference type="EC" id="5.2.1.8"/>
    </reaction>
</comment>
<dbReference type="InterPro" id="IPR046357">
    <property type="entry name" value="PPIase_dom_sf"/>
</dbReference>
<keyword evidence="4 5" id="KW-0413">Isomerase</keyword>
<dbReference type="Gene3D" id="3.10.50.40">
    <property type="match status" value="1"/>
</dbReference>
<dbReference type="KEGG" id="nso:NIASO_06375"/>
<evidence type="ECO:0000313" key="8">
    <source>
        <dbReference type="EMBL" id="AHF14886.1"/>
    </source>
</evidence>
<dbReference type="AlphaFoldDB" id="W0F0M5"/>
<evidence type="ECO:0000256" key="4">
    <source>
        <dbReference type="ARBA" id="ARBA00023235"/>
    </source>
</evidence>
<evidence type="ECO:0000256" key="3">
    <source>
        <dbReference type="ARBA" id="ARBA00023110"/>
    </source>
</evidence>
<accession>W0F0M5</accession>
<reference evidence="8 9" key="1">
    <citation type="submission" date="2013-12" db="EMBL/GenBank/DDBJ databases">
        <authorList>
            <consortium name="DOE Joint Genome Institute"/>
            <person name="Eisen J."/>
            <person name="Huntemann M."/>
            <person name="Han J."/>
            <person name="Chen A."/>
            <person name="Kyrpides N."/>
            <person name="Mavromatis K."/>
            <person name="Markowitz V."/>
            <person name="Palaniappan K."/>
            <person name="Ivanova N."/>
            <person name="Schaumberg A."/>
            <person name="Pati A."/>
            <person name="Liolios K."/>
            <person name="Nordberg H.P."/>
            <person name="Cantor M.N."/>
            <person name="Hua S.X."/>
            <person name="Woyke T."/>
        </authorList>
    </citation>
    <scope>NUCLEOTIDE SEQUENCE [LARGE SCALE GENOMIC DNA]</scope>
    <source>
        <strain evidence="9">DSM 19437</strain>
    </source>
</reference>
<evidence type="ECO:0000256" key="1">
    <source>
        <dbReference type="ARBA" id="ARBA00000971"/>
    </source>
</evidence>
<dbReference type="HOGENOM" id="CLU_013615_0_2_10"/>
<dbReference type="RefSeq" id="WP_008585262.1">
    <property type="nucleotide sequence ID" value="NZ_CP007035.1"/>
</dbReference>
<dbReference type="PANTHER" id="PTHR43811">
    <property type="entry name" value="FKBP-TYPE PEPTIDYL-PROLYL CIS-TRANS ISOMERASE FKPA"/>
    <property type="match status" value="1"/>
</dbReference>
<evidence type="ECO:0000313" key="9">
    <source>
        <dbReference type="Proteomes" id="UP000003586"/>
    </source>
</evidence>
<keyword evidence="9" id="KW-1185">Reference proteome</keyword>
<dbReference type="STRING" id="929713.NIASO_06375"/>
<dbReference type="EMBL" id="CP007035">
    <property type="protein sequence ID" value="AHF14886.1"/>
    <property type="molecule type" value="Genomic_DNA"/>
</dbReference>
<dbReference type="PROSITE" id="PS50059">
    <property type="entry name" value="FKBP_PPIASE"/>
    <property type="match status" value="1"/>
</dbReference>
<dbReference type="Pfam" id="PF01346">
    <property type="entry name" value="FKBP_N"/>
    <property type="match status" value="1"/>
</dbReference>
<dbReference type="FunFam" id="3.10.50.40:FF:000006">
    <property type="entry name" value="Peptidyl-prolyl cis-trans isomerase"/>
    <property type="match status" value="1"/>
</dbReference>
<dbReference type="OrthoDB" id="9814548at2"/>
<dbReference type="GO" id="GO:0006457">
    <property type="term" value="P:protein folding"/>
    <property type="evidence" value="ECO:0007669"/>
    <property type="project" value="InterPro"/>
</dbReference>
<dbReference type="InterPro" id="IPR036944">
    <property type="entry name" value="PPIase_FKBP_N_sf"/>
</dbReference>
<organism evidence="8 9">
    <name type="scientific">Niabella soli DSM 19437</name>
    <dbReference type="NCBI Taxonomy" id="929713"/>
    <lineage>
        <taxon>Bacteria</taxon>
        <taxon>Pseudomonadati</taxon>
        <taxon>Bacteroidota</taxon>
        <taxon>Chitinophagia</taxon>
        <taxon>Chitinophagales</taxon>
        <taxon>Chitinophagaceae</taxon>
        <taxon>Niabella</taxon>
    </lineage>
</organism>
<name>W0F0M5_9BACT</name>
<gene>
    <name evidence="8" type="ORF">NIASO_06375</name>
</gene>
<evidence type="ECO:0000256" key="6">
    <source>
        <dbReference type="RuleBase" id="RU003915"/>
    </source>
</evidence>
<dbReference type="Pfam" id="PF00254">
    <property type="entry name" value="FKBP_C"/>
    <property type="match status" value="1"/>
</dbReference>
<dbReference type="Gene3D" id="1.10.287.460">
    <property type="entry name" value="Peptidyl-prolyl cis-trans isomerase, FKBP-type, N-terminal domain"/>
    <property type="match status" value="1"/>
</dbReference>
<dbReference type="GO" id="GO:0003755">
    <property type="term" value="F:peptidyl-prolyl cis-trans isomerase activity"/>
    <property type="evidence" value="ECO:0007669"/>
    <property type="project" value="UniProtKB-UniRule"/>
</dbReference>
<evidence type="ECO:0000259" key="7">
    <source>
        <dbReference type="PROSITE" id="PS50059"/>
    </source>
</evidence>
<evidence type="ECO:0000256" key="5">
    <source>
        <dbReference type="PROSITE-ProRule" id="PRU00277"/>
    </source>
</evidence>
<feature type="domain" description="PPIase FKBP-type" evidence="7">
    <location>
        <begin position="158"/>
        <end position="244"/>
    </location>
</feature>
<comment type="similarity">
    <text evidence="2 6">Belongs to the FKBP-type PPIase family.</text>
</comment>
<dbReference type="InterPro" id="IPR001179">
    <property type="entry name" value="PPIase_FKBP_dom"/>
</dbReference>
<dbReference type="SUPFAM" id="SSF54534">
    <property type="entry name" value="FKBP-like"/>
    <property type="match status" value="1"/>
</dbReference>
<proteinExistence type="inferred from homology"/>
<dbReference type="Proteomes" id="UP000003586">
    <property type="component" value="Chromosome"/>
</dbReference>
<dbReference type="eggNOG" id="COG0545">
    <property type="taxonomic scope" value="Bacteria"/>
</dbReference>
<keyword evidence="3 5" id="KW-0697">Rotamase</keyword>
<evidence type="ECO:0000256" key="2">
    <source>
        <dbReference type="ARBA" id="ARBA00006577"/>
    </source>
</evidence>
<sequence length="247" mass="26149">MKYLLTIGLISLGTISISAQTKKPAPVKKTAPVKTTAAATAGSTAIVLKNMADSASYAIGVNIAQSMKKDLGDLNTTVLLNAMKSTFDGKAPLMNDEVSEKIMMAYSEKVKENQSAATIKEGKDFLEKNKTAAGVKATASGLQYVVLKEGAGEKPTAADTVICHYKGALLNGTEFDNSYDRGEPLTIPVSGVIKGWTEGLQLMSKGSKYKFFIPYDLGYGLRGAPPTIPGGSTLVFEVELLDVKKGK</sequence>
<dbReference type="PANTHER" id="PTHR43811:SF19">
    <property type="entry name" value="39 KDA FK506-BINDING NUCLEAR PROTEIN"/>
    <property type="match status" value="1"/>
</dbReference>
<dbReference type="InterPro" id="IPR000774">
    <property type="entry name" value="PPIase_FKBP_N"/>
</dbReference>
<dbReference type="EC" id="5.2.1.8" evidence="6"/>
<protein>
    <recommendedName>
        <fullName evidence="6">Peptidyl-prolyl cis-trans isomerase</fullName>
        <ecNumber evidence="6">5.2.1.8</ecNumber>
    </recommendedName>
</protein>